<name>A0ABX6P4D1_9BURK</name>
<organism evidence="1 2">
    <name type="scientific">Ramlibacter terrae</name>
    <dbReference type="NCBI Taxonomy" id="2732511"/>
    <lineage>
        <taxon>Bacteria</taxon>
        <taxon>Pseudomonadati</taxon>
        <taxon>Pseudomonadota</taxon>
        <taxon>Betaproteobacteria</taxon>
        <taxon>Burkholderiales</taxon>
        <taxon>Comamonadaceae</taxon>
        <taxon>Ramlibacter</taxon>
    </lineage>
</organism>
<accession>A0ABX6P4D1</accession>
<evidence type="ECO:0000313" key="2">
    <source>
        <dbReference type="Proteomes" id="UP000500826"/>
    </source>
</evidence>
<keyword evidence="2" id="KW-1185">Reference proteome</keyword>
<protein>
    <recommendedName>
        <fullName evidence="3">DUF1488 family protein</fullName>
    </recommendedName>
</protein>
<sequence length="81" mass="8870">MNNVQEQTLKVGKYLISPLTRPLDDGWFACSVSIRSGSGSATTDRVVRLTRLFRDRIAAVEYALSEGLQWIGVSPRTTAAA</sequence>
<reference evidence="1 2" key="1">
    <citation type="submission" date="2020-05" db="EMBL/GenBank/DDBJ databases">
        <title>Ramlibacter rhizophilus sp. nov., isolated from rhizosphere soil of national flower Mugunghwa from South Korea.</title>
        <authorList>
            <person name="Zheng-Fei Y."/>
            <person name="Huan T."/>
        </authorList>
    </citation>
    <scope>NUCLEOTIDE SEQUENCE [LARGE SCALE GENOMIC DNA]</scope>
    <source>
        <strain evidence="1 2">H242</strain>
    </source>
</reference>
<gene>
    <name evidence="1" type="ORF">HK414_18825</name>
</gene>
<dbReference type="EMBL" id="CP053418">
    <property type="protein sequence ID" value="QJW84894.1"/>
    <property type="molecule type" value="Genomic_DNA"/>
</dbReference>
<evidence type="ECO:0000313" key="1">
    <source>
        <dbReference type="EMBL" id="QJW84894.1"/>
    </source>
</evidence>
<proteinExistence type="predicted"/>
<dbReference type="Proteomes" id="UP000500826">
    <property type="component" value="Chromosome"/>
</dbReference>
<evidence type="ECO:0008006" key="3">
    <source>
        <dbReference type="Google" id="ProtNLM"/>
    </source>
</evidence>